<dbReference type="PROSITE" id="PS51032">
    <property type="entry name" value="AP2_ERF"/>
    <property type="match status" value="1"/>
</dbReference>
<dbReference type="GO" id="GO:0003700">
    <property type="term" value="F:DNA-binding transcription factor activity"/>
    <property type="evidence" value="ECO:0007669"/>
    <property type="project" value="InterPro"/>
</dbReference>
<dbReference type="PANTHER" id="PTHR31190:SF484">
    <property type="entry name" value="AP2_ERF DOMAIN-CONTAINING PROTEIN"/>
    <property type="match status" value="1"/>
</dbReference>
<dbReference type="Proteomes" id="UP000006727">
    <property type="component" value="Chromosome 3"/>
</dbReference>
<feature type="compositionally biased region" description="Low complexity" evidence="6">
    <location>
        <begin position="131"/>
        <end position="141"/>
    </location>
</feature>
<dbReference type="Gene3D" id="3.30.730.10">
    <property type="entry name" value="AP2/ERF domain"/>
    <property type="match status" value="1"/>
</dbReference>
<dbReference type="FunCoup" id="A0A2K1KTR8">
    <property type="interactions" value="76"/>
</dbReference>
<dbReference type="FunFam" id="3.30.730.10:FF:000001">
    <property type="entry name" value="Ethylene-responsive transcription factor 2"/>
    <property type="match status" value="1"/>
</dbReference>
<dbReference type="GO" id="GO:0005634">
    <property type="term" value="C:nucleus"/>
    <property type="evidence" value="ECO:0007669"/>
    <property type="project" value="UniProtKB-SubCell"/>
</dbReference>
<protein>
    <recommendedName>
        <fullName evidence="7">AP2/ERF domain-containing protein</fullName>
    </recommendedName>
</protein>
<dbReference type="Gramene" id="Pp3c3_9430V3.1">
    <property type="protein sequence ID" value="PAC:32940887.CDS.1"/>
    <property type="gene ID" value="Pp3c3_9430"/>
</dbReference>
<organism evidence="8">
    <name type="scientific">Physcomitrium patens</name>
    <name type="common">Spreading-leaved earth moss</name>
    <name type="synonym">Physcomitrella patens</name>
    <dbReference type="NCBI Taxonomy" id="3218"/>
    <lineage>
        <taxon>Eukaryota</taxon>
        <taxon>Viridiplantae</taxon>
        <taxon>Streptophyta</taxon>
        <taxon>Embryophyta</taxon>
        <taxon>Bryophyta</taxon>
        <taxon>Bryophytina</taxon>
        <taxon>Bryopsida</taxon>
        <taxon>Funariidae</taxon>
        <taxon>Funariales</taxon>
        <taxon>Funariaceae</taxon>
        <taxon>Physcomitrium</taxon>
    </lineage>
</organism>
<evidence type="ECO:0000259" key="7">
    <source>
        <dbReference type="PROSITE" id="PS51032"/>
    </source>
</evidence>
<evidence type="ECO:0000256" key="5">
    <source>
        <dbReference type="ARBA" id="ARBA00023242"/>
    </source>
</evidence>
<dbReference type="PANTHER" id="PTHR31190">
    <property type="entry name" value="DNA-BINDING DOMAIN"/>
    <property type="match status" value="1"/>
</dbReference>
<dbReference type="SUPFAM" id="SSF54171">
    <property type="entry name" value="DNA-binding domain"/>
    <property type="match status" value="1"/>
</dbReference>
<reference evidence="8 10" key="1">
    <citation type="journal article" date="2008" name="Science">
        <title>The Physcomitrella genome reveals evolutionary insights into the conquest of land by plants.</title>
        <authorList>
            <person name="Rensing S."/>
            <person name="Lang D."/>
            <person name="Zimmer A."/>
            <person name="Terry A."/>
            <person name="Salamov A."/>
            <person name="Shapiro H."/>
            <person name="Nishiyama T."/>
            <person name="Perroud P.-F."/>
            <person name="Lindquist E."/>
            <person name="Kamisugi Y."/>
            <person name="Tanahashi T."/>
            <person name="Sakakibara K."/>
            <person name="Fujita T."/>
            <person name="Oishi K."/>
            <person name="Shin-I T."/>
            <person name="Kuroki Y."/>
            <person name="Toyoda A."/>
            <person name="Suzuki Y."/>
            <person name="Hashimoto A."/>
            <person name="Yamaguchi K."/>
            <person name="Sugano A."/>
            <person name="Kohara Y."/>
            <person name="Fujiyama A."/>
            <person name="Anterola A."/>
            <person name="Aoki S."/>
            <person name="Ashton N."/>
            <person name="Barbazuk W.B."/>
            <person name="Barker E."/>
            <person name="Bennetzen J."/>
            <person name="Bezanilla M."/>
            <person name="Blankenship R."/>
            <person name="Cho S.H."/>
            <person name="Dutcher S."/>
            <person name="Estelle M."/>
            <person name="Fawcett J.A."/>
            <person name="Gundlach H."/>
            <person name="Hanada K."/>
            <person name="Heyl A."/>
            <person name="Hicks K.A."/>
            <person name="Hugh J."/>
            <person name="Lohr M."/>
            <person name="Mayer K."/>
            <person name="Melkozernov A."/>
            <person name="Murata T."/>
            <person name="Nelson D."/>
            <person name="Pils B."/>
            <person name="Prigge M."/>
            <person name="Reiss B."/>
            <person name="Renner T."/>
            <person name="Rombauts S."/>
            <person name="Rushton P."/>
            <person name="Sanderfoot A."/>
            <person name="Schween G."/>
            <person name="Shiu S.-H."/>
            <person name="Stueber K."/>
            <person name="Theodoulou F.L."/>
            <person name="Tu H."/>
            <person name="Van de Peer Y."/>
            <person name="Verrier P.J."/>
            <person name="Waters E."/>
            <person name="Wood A."/>
            <person name="Yang L."/>
            <person name="Cove D."/>
            <person name="Cuming A."/>
            <person name="Hasebe M."/>
            <person name="Lucas S."/>
            <person name="Mishler D.B."/>
            <person name="Reski R."/>
            <person name="Grigoriev I."/>
            <person name="Quatrano R.S."/>
            <person name="Boore J.L."/>
        </authorList>
    </citation>
    <scope>NUCLEOTIDE SEQUENCE [LARGE SCALE GENOMIC DNA]</scope>
    <source>
        <strain evidence="9 10">cv. Gransden 2004</strain>
    </source>
</reference>
<dbReference type="InterPro" id="IPR036955">
    <property type="entry name" value="AP2/ERF_dom_sf"/>
</dbReference>
<name>A0A2K1KTR8_PHYPA</name>
<sequence>MLLDSNSLISMYQSHDSRSAITRESKCVHFINPPEASKSAHPPLDNDRGGGALLRLGTDKNGVDDIFLSSLVKNGWGIDFSSCRETEATPTCSNVLAGKAEKLSVTISNPVSTSNPTQRSDRVNHVTADVSEASQDISSKSSSRRGGARQSHQHFRGGRQRPWGKFAAEIRDSTRHGSRLWLGTFDTAEEAALACDDAAIQLRGSRALLNFPVRAASGLNVRLLTTSRPKASKPPPQSASSVETQLKFKSNNSGRLCGKKRPLDTTEMKAEEDFGSAGNQACASLPTKLTDSSYRIFSPPQSRPHQTRICQDMPLSTCSAGLPPNSQ</sequence>
<dbReference type="AlphaFoldDB" id="A0A2K1KTR8"/>
<dbReference type="PRINTS" id="PR00367">
    <property type="entry name" value="ETHRSPELEMNT"/>
</dbReference>
<evidence type="ECO:0000256" key="3">
    <source>
        <dbReference type="ARBA" id="ARBA00023125"/>
    </source>
</evidence>
<dbReference type="SMART" id="SM00380">
    <property type="entry name" value="AP2"/>
    <property type="match status" value="1"/>
</dbReference>
<dbReference type="EMBL" id="ABEU02000003">
    <property type="protein sequence ID" value="PNR57184.1"/>
    <property type="molecule type" value="Genomic_DNA"/>
</dbReference>
<feature type="domain" description="AP2/ERF" evidence="7">
    <location>
        <begin position="154"/>
        <end position="212"/>
    </location>
</feature>
<dbReference type="EnsemblPlants" id="Pp3c3_9430V3.1">
    <property type="protein sequence ID" value="PAC:32940887.CDS.1"/>
    <property type="gene ID" value="Pp3c3_9430"/>
</dbReference>
<dbReference type="InterPro" id="IPR001471">
    <property type="entry name" value="AP2/ERF_dom"/>
</dbReference>
<dbReference type="Pfam" id="PF00847">
    <property type="entry name" value="AP2"/>
    <property type="match status" value="1"/>
</dbReference>
<evidence type="ECO:0000256" key="2">
    <source>
        <dbReference type="ARBA" id="ARBA00023015"/>
    </source>
</evidence>
<evidence type="ECO:0000256" key="6">
    <source>
        <dbReference type="SAM" id="MobiDB-lite"/>
    </source>
</evidence>
<dbReference type="InParanoid" id="A0A2K1KTR8"/>
<accession>A0A2K1KTR8</accession>
<dbReference type="CDD" id="cd00018">
    <property type="entry name" value="AP2"/>
    <property type="match status" value="1"/>
</dbReference>
<dbReference type="InterPro" id="IPR044808">
    <property type="entry name" value="ERF_plant"/>
</dbReference>
<evidence type="ECO:0000313" key="9">
    <source>
        <dbReference type="EnsemblPlants" id="PAC:32940887.CDS.1"/>
    </source>
</evidence>
<evidence type="ECO:0000313" key="10">
    <source>
        <dbReference type="Proteomes" id="UP000006727"/>
    </source>
</evidence>
<proteinExistence type="predicted"/>
<keyword evidence="4" id="KW-0804">Transcription</keyword>
<reference evidence="9" key="3">
    <citation type="submission" date="2020-12" db="UniProtKB">
        <authorList>
            <consortium name="EnsemblPlants"/>
        </authorList>
    </citation>
    <scope>IDENTIFICATION</scope>
</reference>
<keyword evidence="3" id="KW-0238">DNA-binding</keyword>
<gene>
    <name evidence="8" type="ORF">PHYPA_004177</name>
</gene>
<evidence type="ECO:0000256" key="1">
    <source>
        <dbReference type="ARBA" id="ARBA00004123"/>
    </source>
</evidence>
<dbReference type="GO" id="GO:0003677">
    <property type="term" value="F:DNA binding"/>
    <property type="evidence" value="ECO:0007669"/>
    <property type="project" value="UniProtKB-KW"/>
</dbReference>
<keyword evidence="10" id="KW-1185">Reference proteome</keyword>
<comment type="subcellular location">
    <subcellularLocation>
        <location evidence="1">Nucleus</location>
    </subcellularLocation>
</comment>
<reference evidence="8 10" key="2">
    <citation type="journal article" date="2018" name="Plant J.">
        <title>The Physcomitrella patens chromosome-scale assembly reveals moss genome structure and evolution.</title>
        <authorList>
            <person name="Lang D."/>
            <person name="Ullrich K.K."/>
            <person name="Murat F."/>
            <person name="Fuchs J."/>
            <person name="Jenkins J."/>
            <person name="Haas F.B."/>
            <person name="Piednoel M."/>
            <person name="Gundlach H."/>
            <person name="Van Bel M."/>
            <person name="Meyberg R."/>
            <person name="Vives C."/>
            <person name="Morata J."/>
            <person name="Symeonidi A."/>
            <person name="Hiss M."/>
            <person name="Muchero W."/>
            <person name="Kamisugi Y."/>
            <person name="Saleh O."/>
            <person name="Blanc G."/>
            <person name="Decker E.L."/>
            <person name="van Gessel N."/>
            <person name="Grimwood J."/>
            <person name="Hayes R.D."/>
            <person name="Graham S.W."/>
            <person name="Gunter L.E."/>
            <person name="McDaniel S.F."/>
            <person name="Hoernstein S.N.W."/>
            <person name="Larsson A."/>
            <person name="Li F.W."/>
            <person name="Perroud P.F."/>
            <person name="Phillips J."/>
            <person name="Ranjan P."/>
            <person name="Rokshar D.S."/>
            <person name="Rothfels C.J."/>
            <person name="Schneider L."/>
            <person name="Shu S."/>
            <person name="Stevenson D.W."/>
            <person name="Thummler F."/>
            <person name="Tillich M."/>
            <person name="Villarreal Aguilar J.C."/>
            <person name="Widiez T."/>
            <person name="Wong G.K."/>
            <person name="Wymore A."/>
            <person name="Zhang Y."/>
            <person name="Zimmer A.D."/>
            <person name="Quatrano R.S."/>
            <person name="Mayer K.F.X."/>
            <person name="Goodstein D."/>
            <person name="Casacuberta J.M."/>
            <person name="Vandepoele K."/>
            <person name="Reski R."/>
            <person name="Cuming A.C."/>
            <person name="Tuskan G.A."/>
            <person name="Maumus F."/>
            <person name="Salse J."/>
            <person name="Schmutz J."/>
            <person name="Rensing S.A."/>
        </authorList>
    </citation>
    <scope>NUCLEOTIDE SEQUENCE [LARGE SCALE GENOMIC DNA]</scope>
    <source>
        <strain evidence="9 10">cv. Gransden 2004</strain>
    </source>
</reference>
<evidence type="ECO:0000313" key="8">
    <source>
        <dbReference type="EMBL" id="PNR57184.1"/>
    </source>
</evidence>
<feature type="compositionally biased region" description="Basic residues" evidence="6">
    <location>
        <begin position="142"/>
        <end position="159"/>
    </location>
</feature>
<dbReference type="GO" id="GO:0009873">
    <property type="term" value="P:ethylene-activated signaling pathway"/>
    <property type="evidence" value="ECO:0007669"/>
    <property type="project" value="InterPro"/>
</dbReference>
<dbReference type="InterPro" id="IPR016177">
    <property type="entry name" value="DNA-bd_dom_sf"/>
</dbReference>
<dbReference type="PaxDb" id="3218-PP1S140_167V6.1"/>
<feature type="region of interest" description="Disordered" evidence="6">
    <location>
        <begin position="129"/>
        <end position="162"/>
    </location>
</feature>
<keyword evidence="2" id="KW-0805">Transcription regulation</keyword>
<evidence type="ECO:0000256" key="4">
    <source>
        <dbReference type="ARBA" id="ARBA00023163"/>
    </source>
</evidence>
<keyword evidence="5" id="KW-0539">Nucleus</keyword>